<gene>
    <name evidence="2" type="ORF">POCULU_LOCUS8237</name>
</gene>
<evidence type="ECO:0000313" key="2">
    <source>
        <dbReference type="EMBL" id="CAG8617062.1"/>
    </source>
</evidence>
<keyword evidence="3" id="KW-1185">Reference proteome</keyword>
<proteinExistence type="predicted"/>
<feature type="region of interest" description="Disordered" evidence="1">
    <location>
        <begin position="57"/>
        <end position="79"/>
    </location>
</feature>
<sequence>MYDKPKQGNLTPSLIAAQIAERHNTETLTTPTNDREDPFLEISETQSRVATAYQTDGNNKKRHIHISPNTSPTPQRSQSTNLFQSLTNFNILGDNSLPNQQPPQY</sequence>
<dbReference type="EMBL" id="CAJVPJ010002261">
    <property type="protein sequence ID" value="CAG8617062.1"/>
    <property type="molecule type" value="Genomic_DNA"/>
</dbReference>
<evidence type="ECO:0000313" key="3">
    <source>
        <dbReference type="Proteomes" id="UP000789572"/>
    </source>
</evidence>
<feature type="compositionally biased region" description="Polar residues" evidence="1">
    <location>
        <begin position="67"/>
        <end position="79"/>
    </location>
</feature>
<organism evidence="2 3">
    <name type="scientific">Paraglomus occultum</name>
    <dbReference type="NCBI Taxonomy" id="144539"/>
    <lineage>
        <taxon>Eukaryota</taxon>
        <taxon>Fungi</taxon>
        <taxon>Fungi incertae sedis</taxon>
        <taxon>Mucoromycota</taxon>
        <taxon>Glomeromycotina</taxon>
        <taxon>Glomeromycetes</taxon>
        <taxon>Paraglomerales</taxon>
        <taxon>Paraglomeraceae</taxon>
        <taxon>Paraglomus</taxon>
    </lineage>
</organism>
<dbReference type="Proteomes" id="UP000789572">
    <property type="component" value="Unassembled WGS sequence"/>
</dbReference>
<protein>
    <submittedName>
        <fullName evidence="2">9988_t:CDS:1</fullName>
    </submittedName>
</protein>
<comment type="caution">
    <text evidence="2">The sequence shown here is derived from an EMBL/GenBank/DDBJ whole genome shotgun (WGS) entry which is preliminary data.</text>
</comment>
<name>A0A9N9GMS9_9GLOM</name>
<accession>A0A9N9GMS9</accession>
<reference evidence="2" key="1">
    <citation type="submission" date="2021-06" db="EMBL/GenBank/DDBJ databases">
        <authorList>
            <person name="Kallberg Y."/>
            <person name="Tangrot J."/>
            <person name="Rosling A."/>
        </authorList>
    </citation>
    <scope>NUCLEOTIDE SEQUENCE</scope>
    <source>
        <strain evidence="2">IA702</strain>
    </source>
</reference>
<evidence type="ECO:0000256" key="1">
    <source>
        <dbReference type="SAM" id="MobiDB-lite"/>
    </source>
</evidence>
<dbReference type="AlphaFoldDB" id="A0A9N9GMS9"/>